<gene>
    <name evidence="1" type="ORF">M419DRAFT_128307</name>
</gene>
<protein>
    <submittedName>
        <fullName evidence="1">Uncharacterized protein</fullName>
    </submittedName>
</protein>
<reference evidence="2" key="1">
    <citation type="journal article" date="2013" name="Ind. Biotechnol.">
        <title>Comparative genomics analysis of Trichoderma reesei strains.</title>
        <authorList>
            <person name="Koike H."/>
            <person name="Aerts A."/>
            <person name="LaButti K."/>
            <person name="Grigoriev I.V."/>
            <person name="Baker S.E."/>
        </authorList>
    </citation>
    <scope>NUCLEOTIDE SEQUENCE [LARGE SCALE GENOMIC DNA]</scope>
    <source>
        <strain evidence="2">ATCC 56765 / BCRC 32924 / NRRL 11460 / Rut C-30</strain>
    </source>
</reference>
<organism evidence="1 2">
    <name type="scientific">Hypocrea jecorina (strain ATCC 56765 / BCRC 32924 / NRRL 11460 / Rut C-30)</name>
    <name type="common">Trichoderma reesei</name>
    <dbReference type="NCBI Taxonomy" id="1344414"/>
    <lineage>
        <taxon>Eukaryota</taxon>
        <taxon>Fungi</taxon>
        <taxon>Dikarya</taxon>
        <taxon>Ascomycota</taxon>
        <taxon>Pezizomycotina</taxon>
        <taxon>Sordariomycetes</taxon>
        <taxon>Hypocreomycetidae</taxon>
        <taxon>Hypocreales</taxon>
        <taxon>Hypocreaceae</taxon>
        <taxon>Trichoderma</taxon>
    </lineage>
</organism>
<name>A0A024SHD9_HYPJR</name>
<dbReference type="Proteomes" id="UP000024376">
    <property type="component" value="Unassembled WGS sequence"/>
</dbReference>
<proteinExistence type="predicted"/>
<sequence>MVVMREIALEPMRASPESADPRAACEMGPASSTNDGSLVAEINVAVGGFDSLFHVEDGYLFEQVNMTVSITALATYIVDTSTRSMVVVSVYRATAIFPNCRQAVSECYSKDKGAPKVAWLFPSRLRRWRYVLPDITEWFRSCCYKDALGENSFGSASFVLPASHLHLSCLLEYLMYYSCLVHHQRASVLHTGSPPLDYGVIHAHILVAGSPPTLSDMLASSSSSAVPANPDRRFCQCLGNVNVNGKRLSTSLKPDPRSGQGTALVEWTEREGAY</sequence>
<accession>A0A024SHD9</accession>
<dbReference type="AlphaFoldDB" id="A0A024SHD9"/>
<evidence type="ECO:0000313" key="1">
    <source>
        <dbReference type="EMBL" id="ETS03906.1"/>
    </source>
</evidence>
<dbReference type="HOGENOM" id="CLU_1015857_0_0_1"/>
<evidence type="ECO:0000313" key="2">
    <source>
        <dbReference type="Proteomes" id="UP000024376"/>
    </source>
</evidence>
<dbReference type="KEGG" id="trr:M419DRAFT_128307"/>
<dbReference type="EMBL" id="KI911142">
    <property type="protein sequence ID" value="ETS03906.1"/>
    <property type="molecule type" value="Genomic_DNA"/>
</dbReference>